<dbReference type="PROSITE" id="PS50181">
    <property type="entry name" value="FBOX"/>
    <property type="match status" value="1"/>
</dbReference>
<evidence type="ECO:0000259" key="1">
    <source>
        <dbReference type="PROSITE" id="PS50181"/>
    </source>
</evidence>
<comment type="caution">
    <text evidence="2">The sequence shown here is derived from an EMBL/GenBank/DDBJ whole genome shotgun (WGS) entry which is preliminary data.</text>
</comment>
<proteinExistence type="predicted"/>
<dbReference type="EMBL" id="CAJNOR010000292">
    <property type="protein sequence ID" value="CAF0869962.1"/>
    <property type="molecule type" value="Genomic_DNA"/>
</dbReference>
<keyword evidence="3" id="KW-1185">Reference proteome</keyword>
<evidence type="ECO:0000313" key="3">
    <source>
        <dbReference type="Proteomes" id="UP000663828"/>
    </source>
</evidence>
<accession>A0A813XU87</accession>
<protein>
    <recommendedName>
        <fullName evidence="1">F-box domain-containing protein</fullName>
    </recommendedName>
</protein>
<dbReference type="Proteomes" id="UP000663828">
    <property type="component" value="Unassembled WGS sequence"/>
</dbReference>
<reference evidence="2" key="1">
    <citation type="submission" date="2021-02" db="EMBL/GenBank/DDBJ databases">
        <authorList>
            <person name="Nowell W R."/>
        </authorList>
    </citation>
    <scope>NUCLEOTIDE SEQUENCE</scope>
</reference>
<dbReference type="AlphaFoldDB" id="A0A813XU87"/>
<name>A0A813XU87_ADIRI</name>
<evidence type="ECO:0000313" key="2">
    <source>
        <dbReference type="EMBL" id="CAF0869962.1"/>
    </source>
</evidence>
<dbReference type="Gene3D" id="3.80.10.10">
    <property type="entry name" value="Ribonuclease Inhibitor"/>
    <property type="match status" value="2"/>
</dbReference>
<sequence length="619" mass="73459">MESLPNEILMNCFQYFDAQELFQIFHMLNHRFQTLLQSFQQLKPTFCLMKTNKHLVVNTSMFLSFVYSLQVRPTVEVNFSLFPNVRRLKIDWPMSEELQQLCANALPYLQQLSITYLESFPTNDGSTYLPSLRIVKFQFINLEIYQSILSSCPNLCSFRFSMFTSEESPLVIESHTNLQRLAINVGDVIWPWNDRIFDKYFICTPNLERLSVRRSFYISRAMESFHDYSWLATVVSKHLKQLRLFNFHLRTFPSKLSNEFQTEQFLEQIKENFTAAHHGRYQSHLIFEHICFCFQMTRLEQFPSELFFYLFKYFHADELIRSFGNLNNRFNQLIQFFPHLSLSISKINQKQFQHMSIILPHLYSLSINDRTTIELQSFGNLSRLILNNPTEKTLMQVQILPFDNLEHISLEALQSSEAISSLHIKIFTNGFPKLTSFYHIGESVLRDTNQWTQAITLHYLKFHYLDLSSIKLLLTICPNLYYLHTGVTLPSELSRQEVPPHANLKHLVLKTKRNTWKNNEQIPVFKDLFSCLPNLEQLTLHRSDNISIINRTFINYDWLSTIIPLHFPFLRRFYCYFHIFRVGQANIVIGPRMNDIFNQIVQQFDHVYRNLFKARLIVD</sequence>
<gene>
    <name evidence="2" type="ORF">XAT740_LOCUS6440</name>
</gene>
<organism evidence="2 3">
    <name type="scientific">Adineta ricciae</name>
    <name type="common">Rotifer</name>
    <dbReference type="NCBI Taxonomy" id="249248"/>
    <lineage>
        <taxon>Eukaryota</taxon>
        <taxon>Metazoa</taxon>
        <taxon>Spiralia</taxon>
        <taxon>Gnathifera</taxon>
        <taxon>Rotifera</taxon>
        <taxon>Eurotatoria</taxon>
        <taxon>Bdelloidea</taxon>
        <taxon>Adinetida</taxon>
        <taxon>Adinetidae</taxon>
        <taxon>Adineta</taxon>
    </lineage>
</organism>
<feature type="domain" description="F-box" evidence="1">
    <location>
        <begin position="1"/>
        <end position="45"/>
    </location>
</feature>
<dbReference type="InterPro" id="IPR032675">
    <property type="entry name" value="LRR_dom_sf"/>
</dbReference>
<dbReference type="InterPro" id="IPR001810">
    <property type="entry name" value="F-box_dom"/>
</dbReference>